<dbReference type="InterPro" id="IPR041719">
    <property type="entry name" value="Ferritin_prok"/>
</dbReference>
<keyword evidence="4" id="KW-0408">Iron</keyword>
<dbReference type="PANTHER" id="PTHR11431">
    <property type="entry name" value="FERRITIN"/>
    <property type="match status" value="1"/>
</dbReference>
<evidence type="ECO:0000259" key="5">
    <source>
        <dbReference type="PROSITE" id="PS50905"/>
    </source>
</evidence>
<dbReference type="GO" id="GO:0006826">
    <property type="term" value="P:iron ion transport"/>
    <property type="evidence" value="ECO:0007669"/>
    <property type="project" value="InterPro"/>
</dbReference>
<dbReference type="PROSITE" id="PS50905">
    <property type="entry name" value="FERRITIN_LIKE"/>
    <property type="match status" value="1"/>
</dbReference>
<evidence type="ECO:0000256" key="2">
    <source>
        <dbReference type="ARBA" id="ARBA00022723"/>
    </source>
</evidence>
<dbReference type="InterPro" id="IPR009078">
    <property type="entry name" value="Ferritin-like_SF"/>
</dbReference>
<dbReference type="InterPro" id="IPR001519">
    <property type="entry name" value="Ferritin"/>
</dbReference>
<accession>A0A7C3MFS2</accession>
<dbReference type="GO" id="GO:0004322">
    <property type="term" value="F:ferroxidase activity"/>
    <property type="evidence" value="ECO:0007669"/>
    <property type="project" value="TreeGrafter"/>
</dbReference>
<sequence length="172" mass="20012">MASISEKMVEALNRQINSEIYSAYLYLSMAAYFDSIGLKGFSNWMRVQWQEELVHAMKLFDFVSERGGRVKLYAVDEPPSDWGSPLAAFEHVYEHEVNVTKKIHDLVELAMNEKDYATYNFLQWFVAEQVEEEASSLEIVEKLRLIGEDKRGLLFLDKELSMRRFTPPTAEE</sequence>
<dbReference type="GO" id="GO:0042802">
    <property type="term" value="F:identical protein binding"/>
    <property type="evidence" value="ECO:0007669"/>
    <property type="project" value="UniProtKB-ARBA"/>
</dbReference>
<dbReference type="Pfam" id="PF00210">
    <property type="entry name" value="Ferritin"/>
    <property type="match status" value="1"/>
</dbReference>
<feature type="domain" description="Ferritin-like diiron" evidence="5">
    <location>
        <begin position="2"/>
        <end position="147"/>
    </location>
</feature>
<organism evidence="6">
    <name type="scientific">Archaeoglobus fulgidus</name>
    <dbReference type="NCBI Taxonomy" id="2234"/>
    <lineage>
        <taxon>Archaea</taxon>
        <taxon>Methanobacteriati</taxon>
        <taxon>Methanobacteriota</taxon>
        <taxon>Archaeoglobi</taxon>
        <taxon>Archaeoglobales</taxon>
        <taxon>Archaeoglobaceae</taxon>
        <taxon>Archaeoglobus</taxon>
    </lineage>
</organism>
<name>A0A7C3MFS2_ARCFL</name>
<dbReference type="InterPro" id="IPR009040">
    <property type="entry name" value="Ferritin-like_diiron"/>
</dbReference>
<dbReference type="FunFam" id="1.20.1260.10:FF:000001">
    <property type="entry name" value="Non-heme ferritin"/>
    <property type="match status" value="1"/>
</dbReference>
<dbReference type="GO" id="GO:0006879">
    <property type="term" value="P:intracellular iron ion homeostasis"/>
    <property type="evidence" value="ECO:0007669"/>
    <property type="project" value="UniProtKB-KW"/>
</dbReference>
<evidence type="ECO:0000313" key="6">
    <source>
        <dbReference type="EMBL" id="HFW32050.1"/>
    </source>
</evidence>
<evidence type="ECO:0000256" key="1">
    <source>
        <dbReference type="ARBA" id="ARBA00022434"/>
    </source>
</evidence>
<dbReference type="AlphaFoldDB" id="A0A7C3MFS2"/>
<evidence type="ECO:0000256" key="3">
    <source>
        <dbReference type="ARBA" id="ARBA00023002"/>
    </source>
</evidence>
<proteinExistence type="predicted"/>
<dbReference type="PANTHER" id="PTHR11431:SF127">
    <property type="entry name" value="BACTERIAL NON-HEME FERRITIN"/>
    <property type="match status" value="1"/>
</dbReference>
<comment type="caution">
    <text evidence="6">The sequence shown here is derived from an EMBL/GenBank/DDBJ whole genome shotgun (WGS) entry which is preliminary data.</text>
</comment>
<dbReference type="GO" id="GO:0008199">
    <property type="term" value="F:ferric iron binding"/>
    <property type="evidence" value="ECO:0007669"/>
    <property type="project" value="InterPro"/>
</dbReference>
<dbReference type="InterPro" id="IPR008331">
    <property type="entry name" value="Ferritin_DPS_dom"/>
</dbReference>
<dbReference type="SUPFAM" id="SSF47240">
    <property type="entry name" value="Ferritin-like"/>
    <property type="match status" value="1"/>
</dbReference>
<dbReference type="GO" id="GO:0008198">
    <property type="term" value="F:ferrous iron binding"/>
    <property type="evidence" value="ECO:0007669"/>
    <property type="project" value="TreeGrafter"/>
</dbReference>
<keyword evidence="1" id="KW-0409">Iron storage</keyword>
<evidence type="ECO:0000256" key="4">
    <source>
        <dbReference type="ARBA" id="ARBA00023004"/>
    </source>
</evidence>
<dbReference type="GO" id="GO:0005829">
    <property type="term" value="C:cytosol"/>
    <property type="evidence" value="ECO:0007669"/>
    <property type="project" value="TreeGrafter"/>
</dbReference>
<dbReference type="InterPro" id="IPR012347">
    <property type="entry name" value="Ferritin-like"/>
</dbReference>
<dbReference type="Gene3D" id="1.20.1260.10">
    <property type="match status" value="1"/>
</dbReference>
<gene>
    <name evidence="6" type="ORF">ENW66_03735</name>
</gene>
<reference evidence="6" key="1">
    <citation type="journal article" date="2020" name="mSystems">
        <title>Genome- and Community-Level Interaction Insights into Carbon Utilization and Element Cycling Functions of Hydrothermarchaeota in Hydrothermal Sediment.</title>
        <authorList>
            <person name="Zhou Z."/>
            <person name="Liu Y."/>
            <person name="Xu W."/>
            <person name="Pan J."/>
            <person name="Luo Z.H."/>
            <person name="Li M."/>
        </authorList>
    </citation>
    <scope>NUCLEOTIDE SEQUENCE [LARGE SCALE GENOMIC DNA]</scope>
    <source>
        <strain evidence="6">SpSt-87</strain>
    </source>
</reference>
<keyword evidence="2" id="KW-0479">Metal-binding</keyword>
<protein>
    <submittedName>
        <fullName evidence="6">Ferritin</fullName>
    </submittedName>
</protein>
<keyword evidence="3" id="KW-0560">Oxidoreductase</keyword>
<dbReference type="EMBL" id="DTLB01000022">
    <property type="protein sequence ID" value="HFW32050.1"/>
    <property type="molecule type" value="Genomic_DNA"/>
</dbReference>
<dbReference type="CDD" id="cd01055">
    <property type="entry name" value="Nonheme_Ferritin"/>
    <property type="match status" value="1"/>
</dbReference>